<dbReference type="RefSeq" id="WP_015589916.1">
    <property type="nucleotide sequence ID" value="NC_021169.1"/>
</dbReference>
<dbReference type="Pfam" id="PF02596">
    <property type="entry name" value="DUF169"/>
    <property type="match status" value="1"/>
</dbReference>
<dbReference type="eggNOG" id="arCOG02289">
    <property type="taxonomic scope" value="Archaea"/>
</dbReference>
<organism evidence="1 2">
    <name type="scientific">Archaeoglobus sulfaticallidus PM70-1</name>
    <dbReference type="NCBI Taxonomy" id="387631"/>
    <lineage>
        <taxon>Archaea</taxon>
        <taxon>Methanobacteriati</taxon>
        <taxon>Methanobacteriota</taxon>
        <taxon>Archaeoglobi</taxon>
        <taxon>Archaeoglobales</taxon>
        <taxon>Archaeoglobaceae</taxon>
        <taxon>Archaeoglobus</taxon>
    </lineage>
</organism>
<accession>N0BDI7</accession>
<proteinExistence type="predicted"/>
<evidence type="ECO:0000313" key="1">
    <source>
        <dbReference type="EMBL" id="AGK60317.1"/>
    </source>
</evidence>
<dbReference type="STRING" id="387631.Asulf_00284"/>
<dbReference type="OrthoDB" id="89232at2157"/>
<dbReference type="GeneID" id="15391930"/>
<dbReference type="PANTHER" id="PTHR37954">
    <property type="entry name" value="BLL4979 PROTEIN"/>
    <property type="match status" value="1"/>
</dbReference>
<dbReference type="AlphaFoldDB" id="N0BDI7"/>
<evidence type="ECO:0000313" key="2">
    <source>
        <dbReference type="Proteomes" id="UP000013307"/>
    </source>
</evidence>
<dbReference type="HOGENOM" id="CLU_074324_0_0_2"/>
<dbReference type="Proteomes" id="UP000013307">
    <property type="component" value="Chromosome"/>
</dbReference>
<dbReference type="KEGG" id="ast:Asulf_00284"/>
<reference evidence="1 2" key="1">
    <citation type="journal article" date="2013" name="Genome Announc.">
        <title>Complete Genome Sequence of the Thermophilic and Facultatively Chemolithoautotrophic Sulfate Reducer Archaeoglobus sulfaticallidus Strain PM70-1T.</title>
        <authorList>
            <person name="Stokke R."/>
            <person name="Hocking W.P."/>
            <person name="Steinsbu B.O."/>
            <person name="Steen I.H."/>
        </authorList>
    </citation>
    <scope>NUCLEOTIDE SEQUENCE [LARGE SCALE GENOMIC DNA]</scope>
    <source>
        <strain evidence="1">PM70-1</strain>
    </source>
</reference>
<dbReference type="InterPro" id="IPR003748">
    <property type="entry name" value="DUF169"/>
</dbReference>
<keyword evidence="2" id="KW-1185">Reference proteome</keyword>
<protein>
    <submittedName>
        <fullName evidence="1">Uncharacterized protein conserved in archaea</fullName>
    </submittedName>
</protein>
<name>N0BDI7_9EURY</name>
<dbReference type="PANTHER" id="PTHR37954:SF3">
    <property type="entry name" value="DUF169 DOMAIN-CONTAINING PROTEIN"/>
    <property type="match status" value="1"/>
</dbReference>
<gene>
    <name evidence="1" type="ORF">Asulf_00284</name>
</gene>
<dbReference type="EMBL" id="CP005290">
    <property type="protein sequence ID" value="AGK60317.1"/>
    <property type="molecule type" value="Genomic_DNA"/>
</dbReference>
<sequence>MNANELGEVIERYLRVQTFPLGFRFVKSKEEVPEKARVIPDIAICQAYNLARKYGWTVYFDINTTCPLGIVAYGFAEPDELYNSGKLAYDAGYAETMDVAPAFEDAVPKLAERFEGCVVAPLNRCSEVDFVVVYGNPAQILRLVHAVLHDKGGAFETKILGRGACAEFLEAYIEKKPRLVIPCYGDRLFGLTQDDEIAFSFPYEMGQKIAENLEKTHRRGIRYPIPNTALRLRLPMIKSYEESVSNMKGKR</sequence>